<keyword evidence="2" id="KW-1185">Reference proteome</keyword>
<dbReference type="Proteomes" id="UP000705823">
    <property type="component" value="Unassembled WGS sequence"/>
</dbReference>
<proteinExistence type="predicted"/>
<dbReference type="OrthoDB" id="221206at2157"/>
<dbReference type="AlphaFoldDB" id="A0A8J8PAT7"/>
<comment type="caution">
    <text evidence="1">The sequence shown here is derived from an EMBL/GenBank/DDBJ whole genome shotgun (WGS) entry which is preliminary data.</text>
</comment>
<gene>
    <name evidence="1" type="ORF">EGH24_10075</name>
</gene>
<protein>
    <submittedName>
        <fullName evidence="1">Uncharacterized protein</fullName>
    </submittedName>
</protein>
<evidence type="ECO:0000313" key="1">
    <source>
        <dbReference type="EMBL" id="TQQ79830.1"/>
    </source>
</evidence>
<dbReference type="RefSeq" id="WP_185903297.1">
    <property type="nucleotide sequence ID" value="NZ_RKLU01000004.1"/>
</dbReference>
<name>A0A8J8PAT7_9EURY</name>
<reference evidence="1" key="1">
    <citation type="submission" date="2019-02" db="EMBL/GenBank/DDBJ databases">
        <title>Halonotius sp. a new haloarchaeum isolated from saline soil.</title>
        <authorList>
            <person name="Duran-Viseras A."/>
            <person name="Sanchez-Porro C."/>
            <person name="Ventosa A."/>
        </authorList>
    </citation>
    <scope>NUCLEOTIDE SEQUENCE</scope>
    <source>
        <strain evidence="1">F15B</strain>
    </source>
</reference>
<evidence type="ECO:0000313" key="2">
    <source>
        <dbReference type="Proteomes" id="UP000705823"/>
    </source>
</evidence>
<dbReference type="EMBL" id="RKLU01000004">
    <property type="protein sequence ID" value="TQQ79830.1"/>
    <property type="molecule type" value="Genomic_DNA"/>
</dbReference>
<sequence>MVGASGAFTSVSADREISVESSGDADANVQIVVNEQQGLTDSGEDVIGLSFSGLNQNAVTRFNNALTITPQGGNGPYDVSIEEDLGPVSFEVVDGTNVSGGTAVNVNVVIDLTGEASAEDIPTDATITISVTQSA</sequence>
<organism evidence="1 2">
    <name type="scientific">Halonotius terrestris</name>
    <dbReference type="NCBI Taxonomy" id="2487750"/>
    <lineage>
        <taxon>Archaea</taxon>
        <taxon>Methanobacteriati</taxon>
        <taxon>Methanobacteriota</taxon>
        <taxon>Stenosarchaea group</taxon>
        <taxon>Halobacteria</taxon>
        <taxon>Halobacteriales</taxon>
        <taxon>Haloferacaceae</taxon>
        <taxon>Halonotius</taxon>
    </lineage>
</organism>
<accession>A0A8J8PAT7</accession>